<accession>A0AAJ1HV73</accession>
<name>A0AAJ1HV73_LIMMU</name>
<organism evidence="1 2">
    <name type="scientific">Limosilactobacillus mucosae</name>
    <name type="common">Lactobacillus mucosae</name>
    <dbReference type="NCBI Taxonomy" id="97478"/>
    <lineage>
        <taxon>Bacteria</taxon>
        <taxon>Bacillati</taxon>
        <taxon>Bacillota</taxon>
        <taxon>Bacilli</taxon>
        <taxon>Lactobacillales</taxon>
        <taxon>Lactobacillaceae</taxon>
        <taxon>Limosilactobacillus</taxon>
    </lineage>
</organism>
<gene>
    <name evidence="1" type="ORF">PO250_07120</name>
</gene>
<evidence type="ECO:0000313" key="2">
    <source>
        <dbReference type="Proteomes" id="UP001220670"/>
    </source>
</evidence>
<protein>
    <submittedName>
        <fullName evidence="1">Uncharacterized protein</fullName>
    </submittedName>
</protein>
<evidence type="ECO:0000313" key="1">
    <source>
        <dbReference type="EMBL" id="MDC2830064.1"/>
    </source>
</evidence>
<dbReference type="AlphaFoldDB" id="A0AAJ1HV73"/>
<comment type="caution">
    <text evidence="1">The sequence shown here is derived from an EMBL/GenBank/DDBJ whole genome shotgun (WGS) entry which is preliminary data.</text>
</comment>
<dbReference type="RefSeq" id="WP_272209164.1">
    <property type="nucleotide sequence ID" value="NZ_JAQOMW010000021.1"/>
</dbReference>
<proteinExistence type="predicted"/>
<reference evidence="1" key="1">
    <citation type="submission" date="2023-01" db="EMBL/GenBank/DDBJ databases">
        <title>Genome analysis of 13 Lactobacillus isolated from gut of wild boar.</title>
        <authorList>
            <person name="Papp P."/>
            <person name="Libisch B."/>
            <person name="Nagy T."/>
            <person name="Olasz F."/>
        </authorList>
    </citation>
    <scope>NUCLEOTIDE SEQUENCE</scope>
    <source>
        <strain evidence="1">F146</strain>
    </source>
</reference>
<dbReference type="Proteomes" id="UP001220670">
    <property type="component" value="Unassembled WGS sequence"/>
</dbReference>
<dbReference type="EMBL" id="JAQONE010000023">
    <property type="protein sequence ID" value="MDC2830064.1"/>
    <property type="molecule type" value="Genomic_DNA"/>
</dbReference>
<sequence length="138" mass="15810">MSLPEIEIADILSADSGLVSLMASMRQSKLDYIPIFTETPDDTFVKSSSAPWIRITPIPGDDELSADDVRMIEYPRVEVDFWVRDEDMESIETLQQMIYDALLVNGWSRYYVYRYADPDLAGCTMVVNKFEGYKMKGD</sequence>